<evidence type="ECO:0000313" key="3">
    <source>
        <dbReference type="EMBL" id="CBX27827.1"/>
    </source>
</evidence>
<keyword evidence="1" id="KW-0408">Iron</keyword>
<accession>E1YAY6</accession>
<dbReference type="AlphaFoldDB" id="E1YAY6"/>
<name>E1YAY6_9BACT</name>
<evidence type="ECO:0000256" key="1">
    <source>
        <dbReference type="ARBA" id="ARBA00023004"/>
    </source>
</evidence>
<dbReference type="InterPro" id="IPR052713">
    <property type="entry name" value="FeoA"/>
</dbReference>
<evidence type="ECO:0000259" key="2">
    <source>
        <dbReference type="SMART" id="SM00899"/>
    </source>
</evidence>
<organism evidence="3">
    <name type="scientific">uncultured Desulfobacterium sp</name>
    <dbReference type="NCBI Taxonomy" id="201089"/>
    <lineage>
        <taxon>Bacteria</taxon>
        <taxon>Pseudomonadati</taxon>
        <taxon>Thermodesulfobacteriota</taxon>
        <taxon>Desulfobacteria</taxon>
        <taxon>Desulfobacterales</taxon>
        <taxon>Desulfobacteriaceae</taxon>
        <taxon>Desulfobacterium</taxon>
        <taxon>environmental samples</taxon>
    </lineage>
</organism>
<dbReference type="Pfam" id="PF04023">
    <property type="entry name" value="FeoA"/>
    <property type="match status" value="1"/>
</dbReference>
<reference evidence="3" key="1">
    <citation type="journal article" date="2011" name="Environ. Microbiol.">
        <title>Genomic insights into the metabolic potential of the polycyclic aromatic hydrocarbon degrading sulfate-reducing Deltaproteobacterium N47.</title>
        <authorList>
            <person name="Bergmann F."/>
            <person name="Selesi D."/>
            <person name="Weinmaier T."/>
            <person name="Tischler P."/>
            <person name="Rattei T."/>
            <person name="Meckenstock R.U."/>
        </authorList>
    </citation>
    <scope>NUCLEOTIDE SEQUENCE</scope>
</reference>
<dbReference type="PANTHER" id="PTHR42954">
    <property type="entry name" value="FE(2+) TRANSPORT PROTEIN A"/>
    <property type="match status" value="1"/>
</dbReference>
<feature type="domain" description="Ferrous iron transporter FeoA-like" evidence="2">
    <location>
        <begin position="3"/>
        <end position="75"/>
    </location>
</feature>
<gene>
    <name evidence="3" type="ORF">N47_C18850</name>
</gene>
<proteinExistence type="predicted"/>
<dbReference type="InterPro" id="IPR007167">
    <property type="entry name" value="Fe-transptr_FeoA-like"/>
</dbReference>
<dbReference type="PANTHER" id="PTHR42954:SF2">
    <property type="entry name" value="FE(2+) TRANSPORT PROTEIN A"/>
    <property type="match status" value="1"/>
</dbReference>
<dbReference type="EMBL" id="FR695867">
    <property type="protein sequence ID" value="CBX27827.1"/>
    <property type="molecule type" value="Genomic_DNA"/>
</dbReference>
<dbReference type="InterPro" id="IPR008988">
    <property type="entry name" value="Transcriptional_repressor_C"/>
</dbReference>
<dbReference type="InterPro" id="IPR038157">
    <property type="entry name" value="FeoA_core_dom"/>
</dbReference>
<dbReference type="SUPFAM" id="SSF50037">
    <property type="entry name" value="C-terminal domain of transcriptional repressors"/>
    <property type="match status" value="1"/>
</dbReference>
<dbReference type="Gene3D" id="2.30.30.90">
    <property type="match status" value="1"/>
</dbReference>
<dbReference type="GO" id="GO:0046914">
    <property type="term" value="F:transition metal ion binding"/>
    <property type="evidence" value="ECO:0007669"/>
    <property type="project" value="InterPro"/>
</dbReference>
<sequence length="82" mass="9263">MLMLLSEMKQGETGIIVKIAGSGALRRRILEMGILKGSRIYVEKYAPLKDPLELIVKNYHISLRVEEAAQITVEKAEQDLHD</sequence>
<dbReference type="SMART" id="SM00899">
    <property type="entry name" value="FeoA"/>
    <property type="match status" value="1"/>
</dbReference>
<protein>
    <recommendedName>
        <fullName evidence="2">Ferrous iron transporter FeoA-like domain-containing protein</fullName>
    </recommendedName>
</protein>